<feature type="compositionally biased region" description="Basic and acidic residues" evidence="5">
    <location>
        <begin position="550"/>
        <end position="559"/>
    </location>
</feature>
<dbReference type="Pfam" id="PF07147">
    <property type="entry name" value="PDCD9"/>
    <property type="match status" value="1"/>
</dbReference>
<keyword evidence="4" id="KW-0687">Ribonucleoprotein</keyword>
<dbReference type="InterPro" id="IPR010793">
    <property type="entry name" value="Ribosomal_mL37/mL65"/>
</dbReference>
<comment type="subcellular location">
    <subcellularLocation>
        <location evidence="1">Mitochondrion</location>
    </subcellularLocation>
</comment>
<dbReference type="PANTHER" id="PTHR13014:SF3">
    <property type="entry name" value="LARGE RIBOSOMAL SUBUNIT PROTEIN ML65"/>
    <property type="match status" value="1"/>
</dbReference>
<reference evidence="6" key="2">
    <citation type="journal article" date="2015" name="Gigascience">
        <title>Reconstructing a comprehensive transcriptome assembly of a white-pupal translocated strain of the pest fruit fly Bactrocera cucurbitae.</title>
        <authorList>
            <person name="Sim S.B."/>
            <person name="Calla B."/>
            <person name="Hall B."/>
            <person name="DeRego T."/>
            <person name="Geib S.M."/>
        </authorList>
    </citation>
    <scope>NUCLEOTIDE SEQUENCE</scope>
</reference>
<dbReference type="InterPro" id="IPR039982">
    <property type="entry name" value="Ribosomal_mL65"/>
</dbReference>
<evidence type="ECO:0000256" key="5">
    <source>
        <dbReference type="SAM" id="MobiDB-lite"/>
    </source>
</evidence>
<dbReference type="AlphaFoldDB" id="A0A0A1WMG0"/>
<keyword evidence="3" id="KW-0496">Mitochondrion</keyword>
<reference evidence="6" key="1">
    <citation type="submission" date="2014-11" db="EMBL/GenBank/DDBJ databases">
        <authorList>
            <person name="Geib S."/>
        </authorList>
    </citation>
    <scope>NUCLEOTIDE SEQUENCE</scope>
</reference>
<dbReference type="GeneID" id="105217634"/>
<accession>A0A0A1WMG0</accession>
<keyword evidence="2 6" id="KW-0689">Ribosomal protein</keyword>
<proteinExistence type="predicted"/>
<dbReference type="EMBL" id="GBXI01014592">
    <property type="protein sequence ID" value="JAC99699.1"/>
    <property type="molecule type" value="Transcribed_RNA"/>
</dbReference>
<evidence type="ECO:0000256" key="3">
    <source>
        <dbReference type="ARBA" id="ARBA00023128"/>
    </source>
</evidence>
<dbReference type="GO" id="GO:0006412">
    <property type="term" value="P:translation"/>
    <property type="evidence" value="ECO:0007669"/>
    <property type="project" value="InterPro"/>
</dbReference>
<name>A0A0A1WMG0_ZEUCU</name>
<dbReference type="OrthoDB" id="6041973at2759"/>
<organism evidence="6">
    <name type="scientific">Zeugodacus cucurbitae</name>
    <name type="common">Melon fruit fly</name>
    <name type="synonym">Bactrocera cucurbitae</name>
    <dbReference type="NCBI Taxonomy" id="28588"/>
    <lineage>
        <taxon>Eukaryota</taxon>
        <taxon>Metazoa</taxon>
        <taxon>Ecdysozoa</taxon>
        <taxon>Arthropoda</taxon>
        <taxon>Hexapoda</taxon>
        <taxon>Insecta</taxon>
        <taxon>Pterygota</taxon>
        <taxon>Neoptera</taxon>
        <taxon>Endopterygota</taxon>
        <taxon>Diptera</taxon>
        <taxon>Brachycera</taxon>
        <taxon>Muscomorpha</taxon>
        <taxon>Tephritoidea</taxon>
        <taxon>Tephritidae</taxon>
        <taxon>Zeugodacus</taxon>
        <taxon>Zeugodacus</taxon>
    </lineage>
</organism>
<dbReference type="CTD" id="10884"/>
<protein>
    <submittedName>
        <fullName evidence="6">28S ribosomal protein S30, mitochondrial</fullName>
    </submittedName>
</protein>
<evidence type="ECO:0000256" key="2">
    <source>
        <dbReference type="ARBA" id="ARBA00022980"/>
    </source>
</evidence>
<evidence type="ECO:0000256" key="4">
    <source>
        <dbReference type="ARBA" id="ARBA00023274"/>
    </source>
</evidence>
<sequence length="570" mass="66901">MLNLGVRRETCRKLQILCTSPCLTSRAQSTVATTAKASYARDNTEYSDQPIYPEIQDLSFKARKGRETESWHEEIRKVPTVEEKLIKINMPRYYGFKVVNLSDSKMPYNCLPAMQHYTRTIYEDVKVKENPTQENPQADHKKFETYTETITADIKEAIEFVHDYFNHAYPDTTNIEPQERENIFARLIVEQVNRTLINVLSSDFLHVQETEIDYSPRHEAFWSVGGINPPKNVVKSKSGRKWQKEMANDPYNRLMQYSGKPFLALRHRNQLTPWKTESESINADLAKTIPRFNYDPRTLGYVCSHQHLTSIPGFWPGSGNLFGNISYQSRAFLQIRPDTYGVDDFKEALHTHAIQSSYAWLLAQASYNGFNTFNDLTYPMNTQTILTNGRDWSFYEYQLNTLLVHSHHVDENPKVNFCRGTAEMQLYGEISDSGQVVDFNEDVLRYLIRFYINAPQIHRAGSELHPYLGSDVKYIADYENAEQREFLERVFKNLMSNRPRHLATPEIYLWEKIYKIDNKTRQMEAKRRFFELDINPWARRLDQHQKEYIPRAVRPEGPKSKKKWKNSFYP</sequence>
<dbReference type="PANTHER" id="PTHR13014">
    <property type="entry name" value="MITOCHONDRIAL 28S RIBOSOMAL PROTEIN S30/P52 PRO-APOTOTIC PROTEIN"/>
    <property type="match status" value="1"/>
</dbReference>
<dbReference type="GO" id="GO:0005762">
    <property type="term" value="C:mitochondrial large ribosomal subunit"/>
    <property type="evidence" value="ECO:0007669"/>
    <property type="project" value="TreeGrafter"/>
</dbReference>
<evidence type="ECO:0000313" key="6">
    <source>
        <dbReference type="EMBL" id="JAC99699.1"/>
    </source>
</evidence>
<dbReference type="GO" id="GO:0003735">
    <property type="term" value="F:structural constituent of ribosome"/>
    <property type="evidence" value="ECO:0007669"/>
    <property type="project" value="InterPro"/>
</dbReference>
<gene>
    <name evidence="6" type="primary">MRPS30</name>
    <name evidence="6" type="ORF">g.57645</name>
</gene>
<feature type="region of interest" description="Disordered" evidence="5">
    <location>
        <begin position="550"/>
        <end position="570"/>
    </location>
</feature>
<evidence type="ECO:0000256" key="1">
    <source>
        <dbReference type="ARBA" id="ARBA00004173"/>
    </source>
</evidence>
<feature type="compositionally biased region" description="Basic residues" evidence="5">
    <location>
        <begin position="560"/>
        <end position="570"/>
    </location>
</feature>